<proteinExistence type="predicted"/>
<name>A0A6A6FH48_9PEZI</name>
<dbReference type="OrthoDB" id="3638353at2759"/>
<evidence type="ECO:0000313" key="2">
    <source>
        <dbReference type="EMBL" id="KAF2212787.1"/>
    </source>
</evidence>
<keyword evidence="3" id="KW-1185">Reference proteome</keyword>
<dbReference type="EMBL" id="ML992672">
    <property type="protein sequence ID" value="KAF2212787.1"/>
    <property type="molecule type" value="Genomic_DNA"/>
</dbReference>
<feature type="compositionally biased region" description="Acidic residues" evidence="1">
    <location>
        <begin position="312"/>
        <end position="321"/>
    </location>
</feature>
<dbReference type="Proteomes" id="UP000799539">
    <property type="component" value="Unassembled WGS sequence"/>
</dbReference>
<reference evidence="2" key="1">
    <citation type="journal article" date="2020" name="Stud. Mycol.">
        <title>101 Dothideomycetes genomes: a test case for predicting lifestyles and emergence of pathogens.</title>
        <authorList>
            <person name="Haridas S."/>
            <person name="Albert R."/>
            <person name="Binder M."/>
            <person name="Bloem J."/>
            <person name="Labutti K."/>
            <person name="Salamov A."/>
            <person name="Andreopoulos B."/>
            <person name="Baker S."/>
            <person name="Barry K."/>
            <person name="Bills G."/>
            <person name="Bluhm B."/>
            <person name="Cannon C."/>
            <person name="Castanera R."/>
            <person name="Culley D."/>
            <person name="Daum C."/>
            <person name="Ezra D."/>
            <person name="Gonzalez J."/>
            <person name="Henrissat B."/>
            <person name="Kuo A."/>
            <person name="Liang C."/>
            <person name="Lipzen A."/>
            <person name="Lutzoni F."/>
            <person name="Magnuson J."/>
            <person name="Mondo S."/>
            <person name="Nolan M."/>
            <person name="Ohm R."/>
            <person name="Pangilinan J."/>
            <person name="Park H.-J."/>
            <person name="Ramirez L."/>
            <person name="Alfaro M."/>
            <person name="Sun H."/>
            <person name="Tritt A."/>
            <person name="Yoshinaga Y."/>
            <person name="Zwiers L.-H."/>
            <person name="Turgeon B."/>
            <person name="Goodwin S."/>
            <person name="Spatafora J."/>
            <person name="Crous P."/>
            <person name="Grigoriev I."/>
        </authorList>
    </citation>
    <scope>NUCLEOTIDE SEQUENCE</scope>
    <source>
        <strain evidence="2">SCOH1-5</strain>
    </source>
</reference>
<gene>
    <name evidence="2" type="ORF">CERZMDRAFT_97285</name>
</gene>
<evidence type="ECO:0000256" key="1">
    <source>
        <dbReference type="SAM" id="MobiDB-lite"/>
    </source>
</evidence>
<organism evidence="2 3">
    <name type="scientific">Cercospora zeae-maydis SCOH1-5</name>
    <dbReference type="NCBI Taxonomy" id="717836"/>
    <lineage>
        <taxon>Eukaryota</taxon>
        <taxon>Fungi</taxon>
        <taxon>Dikarya</taxon>
        <taxon>Ascomycota</taxon>
        <taxon>Pezizomycotina</taxon>
        <taxon>Dothideomycetes</taxon>
        <taxon>Dothideomycetidae</taxon>
        <taxon>Mycosphaerellales</taxon>
        <taxon>Mycosphaerellaceae</taxon>
        <taxon>Cercospora</taxon>
    </lineage>
</organism>
<protein>
    <submittedName>
        <fullName evidence="2">Uncharacterized protein</fullName>
    </submittedName>
</protein>
<accession>A0A6A6FH48</accession>
<feature type="region of interest" description="Disordered" evidence="1">
    <location>
        <begin position="304"/>
        <end position="329"/>
    </location>
</feature>
<sequence>MSHSWLTRTPHQLLNNHSKTHNVKFKDLVVTAYIIDSKKVFLLRDSKGRYGTPEYRFAPPPSPRQETMEHYAFKLMQPFIESHLLHQIRFVDLAFDIPLIQSHPNTSPNTLHLSLIITATDGCSITASWIQQTMAPFTNFDFIDFPSLPNFLLSSTHLLATKTAITRHKNLVPRLKNILGAGVAETPAFRTFCIKSLSSKIRAIELRERKTLEKGYICVFGEYGKLYLLPVSEGEILGQKKTQLRRGEEWEVIGKWRKSDREEFSPGNVRFGGDLLRVWWSGFGADGAMLVGFVEGGVGEEGVWGAGRWREDDEDGEDGDGSDGVPRWVRENGDVWGLQDWGGD</sequence>
<dbReference type="AlphaFoldDB" id="A0A6A6FH48"/>
<evidence type="ECO:0000313" key="3">
    <source>
        <dbReference type="Proteomes" id="UP000799539"/>
    </source>
</evidence>